<protein>
    <submittedName>
        <fullName evidence="4">Ankyrin repeat-containing domain, PGG domain, ankyrin repeat-containing domain superfamily</fullName>
    </submittedName>
</protein>
<reference evidence="4" key="1">
    <citation type="journal article" date="2017" name="Nature">
        <title>The sunflower genome provides insights into oil metabolism, flowering and Asterid evolution.</title>
        <authorList>
            <person name="Badouin H."/>
            <person name="Gouzy J."/>
            <person name="Grassa C.J."/>
            <person name="Murat F."/>
            <person name="Staton S.E."/>
            <person name="Cottret L."/>
            <person name="Lelandais-Briere C."/>
            <person name="Owens G.L."/>
            <person name="Carrere S."/>
            <person name="Mayjonade B."/>
            <person name="Legrand L."/>
            <person name="Gill N."/>
            <person name="Kane N.C."/>
            <person name="Bowers J.E."/>
            <person name="Hubner S."/>
            <person name="Bellec A."/>
            <person name="Berard A."/>
            <person name="Berges H."/>
            <person name="Blanchet N."/>
            <person name="Boniface M.C."/>
            <person name="Brunel D."/>
            <person name="Catrice O."/>
            <person name="Chaidir N."/>
            <person name="Claudel C."/>
            <person name="Donnadieu C."/>
            <person name="Faraut T."/>
            <person name="Fievet G."/>
            <person name="Helmstetter N."/>
            <person name="King M."/>
            <person name="Knapp S.J."/>
            <person name="Lai Z."/>
            <person name="Le Paslier M.C."/>
            <person name="Lippi Y."/>
            <person name="Lorenzon L."/>
            <person name="Mandel J.R."/>
            <person name="Marage G."/>
            <person name="Marchand G."/>
            <person name="Marquand E."/>
            <person name="Bret-Mestries E."/>
            <person name="Morien E."/>
            <person name="Nambeesan S."/>
            <person name="Nguyen T."/>
            <person name="Pegot-Espagnet P."/>
            <person name="Pouilly N."/>
            <person name="Raftis F."/>
            <person name="Sallet E."/>
            <person name="Schiex T."/>
            <person name="Thomas J."/>
            <person name="Vandecasteele C."/>
            <person name="Vares D."/>
            <person name="Vear F."/>
            <person name="Vautrin S."/>
            <person name="Crespi M."/>
            <person name="Mangin B."/>
            <person name="Burke J.M."/>
            <person name="Salse J."/>
            <person name="Munos S."/>
            <person name="Vincourt P."/>
            <person name="Rieseberg L.H."/>
            <person name="Langlade N.B."/>
        </authorList>
    </citation>
    <scope>NUCLEOTIDE SEQUENCE</scope>
    <source>
        <tissue evidence="4">Leaves</tissue>
    </source>
</reference>
<dbReference type="GO" id="GO:0016020">
    <property type="term" value="C:membrane"/>
    <property type="evidence" value="ECO:0000318"/>
    <property type="project" value="GO_Central"/>
</dbReference>
<gene>
    <name evidence="4" type="ORF">HanXRQr2_Chr03g0093731</name>
</gene>
<feature type="transmembrane region" description="Helical" evidence="2">
    <location>
        <begin position="407"/>
        <end position="427"/>
    </location>
</feature>
<evidence type="ECO:0000313" key="4">
    <source>
        <dbReference type="EMBL" id="KAF5813054.1"/>
    </source>
</evidence>
<keyword evidence="2" id="KW-0812">Transmembrane</keyword>
<dbReference type="InterPro" id="IPR002110">
    <property type="entry name" value="Ankyrin_rpt"/>
</dbReference>
<feature type="domain" description="PGG" evidence="3">
    <location>
        <begin position="403"/>
        <end position="513"/>
    </location>
</feature>
<dbReference type="InterPro" id="IPR026961">
    <property type="entry name" value="PGG_dom"/>
</dbReference>
<dbReference type="PROSITE" id="PS50297">
    <property type="entry name" value="ANK_REP_REGION"/>
    <property type="match status" value="1"/>
</dbReference>
<feature type="transmembrane region" description="Helical" evidence="2">
    <location>
        <begin position="521"/>
        <end position="537"/>
    </location>
</feature>
<dbReference type="Gramene" id="mRNA:HanXRQr2_Chr03g0093731">
    <property type="protein sequence ID" value="mRNA:HanXRQr2_Chr03g0093731"/>
    <property type="gene ID" value="HanXRQr2_Chr03g0093731"/>
</dbReference>
<dbReference type="Gene3D" id="1.25.40.20">
    <property type="entry name" value="Ankyrin repeat-containing domain"/>
    <property type="match status" value="1"/>
</dbReference>
<sequence>MKMENFKGQTALHIAAMVGNTYAAQLLVQKTQELLTIIDRNKERPFDTAFINLKHDVSTYLIKSGRSFEAYYLENAPFAIFSAIQTKEYDLATELLDKHPLFALGPNISFDIILLTTTLTFPTKIGFKESLIYPSFDNVRRKIAVRSSLLFHSNFLNKCVDDILRVGKICNNTCCSWLGNISMILIVPLATLYPIYELICLLILVLRLPFSMLYFHLWTVLAVNVRPVKNIEKKKKAYDEAKKFLSEICNRMGRSHPGYWKPIIEAVRRDTYEVVDEILFVSPDTINCKNEEGHDIIQLAIINRSEKVYNLIYHIIERTESCRKVTDSSMNSLAHLVGRLAPSSVLGRTTGAALQMQRELLWREEVQKLMSPLELIQDNIYKETPAMVFTREHQDLMMQGECWMKTTAESCSITAALIVTIVFAAAITVPGGNQESGIPVFKKETAFTIFAVSNAFSLFTATTALLLFLSILTTRFSEKDFLVSLPRRLILGLFTLFLSTIAMIVAFGAILFLVFCDHRPWMLAPIAGFACLPISIIY</sequence>
<dbReference type="InterPro" id="IPR036770">
    <property type="entry name" value="Ankyrin_rpt-contain_sf"/>
</dbReference>
<dbReference type="PANTHER" id="PTHR24177">
    <property type="entry name" value="CASKIN"/>
    <property type="match status" value="1"/>
</dbReference>
<dbReference type="EMBL" id="MNCJ02000318">
    <property type="protein sequence ID" value="KAF5813054.1"/>
    <property type="molecule type" value="Genomic_DNA"/>
</dbReference>
<keyword evidence="2" id="KW-0472">Membrane</keyword>
<keyword evidence="5" id="KW-1185">Reference proteome</keyword>
<dbReference type="Pfam" id="PF13962">
    <property type="entry name" value="PGG"/>
    <property type="match status" value="1"/>
</dbReference>
<name>A0A9K3JDR9_HELAN</name>
<reference evidence="4" key="2">
    <citation type="submission" date="2020-06" db="EMBL/GenBank/DDBJ databases">
        <title>Helianthus annuus Genome sequencing and assembly Release 2.</title>
        <authorList>
            <person name="Gouzy J."/>
            <person name="Langlade N."/>
            <person name="Munos S."/>
        </authorList>
    </citation>
    <scope>NUCLEOTIDE SEQUENCE</scope>
    <source>
        <tissue evidence="4">Leaves</tissue>
    </source>
</reference>
<feature type="transmembrane region" description="Helical" evidence="2">
    <location>
        <begin position="447"/>
        <end position="469"/>
    </location>
</feature>
<keyword evidence="1" id="KW-0040">ANK repeat</keyword>
<dbReference type="AlphaFoldDB" id="A0A9K3JDR9"/>
<feature type="transmembrane region" description="Helical" evidence="2">
    <location>
        <begin position="177"/>
        <end position="206"/>
    </location>
</feature>
<dbReference type="SMART" id="SM00248">
    <property type="entry name" value="ANK"/>
    <property type="match status" value="3"/>
</dbReference>
<proteinExistence type="predicted"/>
<dbReference type="Proteomes" id="UP000215914">
    <property type="component" value="Unassembled WGS sequence"/>
</dbReference>
<feature type="repeat" description="ANK" evidence="1">
    <location>
        <begin position="7"/>
        <end position="30"/>
    </location>
</feature>
<dbReference type="PROSITE" id="PS50088">
    <property type="entry name" value="ANK_REPEAT"/>
    <property type="match status" value="1"/>
</dbReference>
<dbReference type="SUPFAM" id="SSF48403">
    <property type="entry name" value="Ankyrin repeat"/>
    <property type="match status" value="1"/>
</dbReference>
<evidence type="ECO:0000256" key="1">
    <source>
        <dbReference type="PROSITE-ProRule" id="PRU00023"/>
    </source>
</evidence>
<evidence type="ECO:0000256" key="2">
    <source>
        <dbReference type="SAM" id="Phobius"/>
    </source>
</evidence>
<feature type="transmembrane region" description="Helical" evidence="2">
    <location>
        <begin position="489"/>
        <end position="515"/>
    </location>
</feature>
<accession>A0A9K3JDR9</accession>
<evidence type="ECO:0000259" key="3">
    <source>
        <dbReference type="Pfam" id="PF13962"/>
    </source>
</evidence>
<keyword evidence="2" id="KW-1133">Transmembrane helix</keyword>
<organism evidence="4 5">
    <name type="scientific">Helianthus annuus</name>
    <name type="common">Common sunflower</name>
    <dbReference type="NCBI Taxonomy" id="4232"/>
    <lineage>
        <taxon>Eukaryota</taxon>
        <taxon>Viridiplantae</taxon>
        <taxon>Streptophyta</taxon>
        <taxon>Embryophyta</taxon>
        <taxon>Tracheophyta</taxon>
        <taxon>Spermatophyta</taxon>
        <taxon>Magnoliopsida</taxon>
        <taxon>eudicotyledons</taxon>
        <taxon>Gunneridae</taxon>
        <taxon>Pentapetalae</taxon>
        <taxon>asterids</taxon>
        <taxon>campanulids</taxon>
        <taxon>Asterales</taxon>
        <taxon>Asteraceae</taxon>
        <taxon>Asteroideae</taxon>
        <taxon>Heliantheae alliance</taxon>
        <taxon>Heliantheae</taxon>
        <taxon>Helianthus</taxon>
    </lineage>
</organism>
<comment type="caution">
    <text evidence="4">The sequence shown here is derived from an EMBL/GenBank/DDBJ whole genome shotgun (WGS) entry which is preliminary data.</text>
</comment>
<dbReference type="PANTHER" id="PTHR24177:SF475">
    <property type="entry name" value="ANKYRIN REPEAT-CONTAINING DOMAIN, PGG DOMAIN PROTEIN-RELATED"/>
    <property type="match status" value="1"/>
</dbReference>
<evidence type="ECO:0000313" key="5">
    <source>
        <dbReference type="Proteomes" id="UP000215914"/>
    </source>
</evidence>